<comment type="caution">
    <text evidence="1">The sequence shown here is derived from an EMBL/GenBank/DDBJ whole genome shotgun (WGS) entry which is preliminary data.</text>
</comment>
<evidence type="ECO:0000313" key="2">
    <source>
        <dbReference type="Proteomes" id="UP001062846"/>
    </source>
</evidence>
<reference evidence="1" key="1">
    <citation type="submission" date="2022-02" db="EMBL/GenBank/DDBJ databases">
        <title>Plant Genome Project.</title>
        <authorList>
            <person name="Zhang R.-G."/>
        </authorList>
    </citation>
    <scope>NUCLEOTIDE SEQUENCE</scope>
    <source>
        <strain evidence="1">AT1</strain>
    </source>
</reference>
<keyword evidence="2" id="KW-1185">Reference proteome</keyword>
<sequence>MRLAARVTFHLLLEITIEILSRLPVKSLLRFKSVCKTWYDLIKTPDFISKHLLNHSTLNHTPLLVTSSIRGTKNHEMSLLFNDGLNNGSINLGFPLINCFSIAGICNGLVCVRLSPLGYRLILCNPSTRQFREIPGAERNWEEENMQHVEHVSFGFGFHSSANDYKLIRIVLYSTPSRENNIRADLYVMSTNTWTAIDVKLLFFFGEMNEYGGYDTISQIEGSSTSALLNGVFYWPALVFPSLPTDPVVVMSFDMGNEVFRRITTPVVLGGTWYGANLQCMELNDKLDLVVSPPKERGFDVWVLNEMESSWTHQVKVGSFPRIASEMGNGKYSRITVVGGLKNGELLVTGDNVSGELKLFPYDIKIRETMDLYFGQLLPGSCVCVYLYAGSLLPIMQANEMVLNK</sequence>
<proteinExistence type="predicted"/>
<protein>
    <submittedName>
        <fullName evidence="1">Uncharacterized protein</fullName>
    </submittedName>
</protein>
<dbReference type="EMBL" id="CM046392">
    <property type="protein sequence ID" value="KAI8557018.1"/>
    <property type="molecule type" value="Genomic_DNA"/>
</dbReference>
<accession>A0ACC0NWY1</accession>
<dbReference type="Proteomes" id="UP001062846">
    <property type="component" value="Chromosome 5"/>
</dbReference>
<gene>
    <name evidence="1" type="ORF">RHMOL_Rhmol05G0301400</name>
</gene>
<evidence type="ECO:0000313" key="1">
    <source>
        <dbReference type="EMBL" id="KAI8557018.1"/>
    </source>
</evidence>
<organism evidence="1 2">
    <name type="scientific">Rhododendron molle</name>
    <name type="common">Chinese azalea</name>
    <name type="synonym">Azalea mollis</name>
    <dbReference type="NCBI Taxonomy" id="49168"/>
    <lineage>
        <taxon>Eukaryota</taxon>
        <taxon>Viridiplantae</taxon>
        <taxon>Streptophyta</taxon>
        <taxon>Embryophyta</taxon>
        <taxon>Tracheophyta</taxon>
        <taxon>Spermatophyta</taxon>
        <taxon>Magnoliopsida</taxon>
        <taxon>eudicotyledons</taxon>
        <taxon>Gunneridae</taxon>
        <taxon>Pentapetalae</taxon>
        <taxon>asterids</taxon>
        <taxon>Ericales</taxon>
        <taxon>Ericaceae</taxon>
        <taxon>Ericoideae</taxon>
        <taxon>Rhodoreae</taxon>
        <taxon>Rhododendron</taxon>
    </lineage>
</organism>
<name>A0ACC0NWY1_RHOML</name>